<accession>A0A7Y5AP23</accession>
<keyword evidence="9 13" id="KW-0418">Kinase</keyword>
<keyword evidence="11 13" id="KW-0443">Lipid metabolism</keyword>
<proteinExistence type="inferred from homology"/>
<dbReference type="GO" id="GO:0009244">
    <property type="term" value="P:lipopolysaccharide core region biosynthetic process"/>
    <property type="evidence" value="ECO:0007669"/>
    <property type="project" value="TreeGrafter"/>
</dbReference>
<keyword evidence="14" id="KW-0472">Membrane</keyword>
<evidence type="ECO:0000256" key="8">
    <source>
        <dbReference type="ARBA" id="ARBA00022741"/>
    </source>
</evidence>
<dbReference type="SUPFAM" id="SSF52540">
    <property type="entry name" value="P-loop containing nucleoside triphosphate hydrolases"/>
    <property type="match status" value="1"/>
</dbReference>
<evidence type="ECO:0000256" key="2">
    <source>
        <dbReference type="ARBA" id="ARBA00004870"/>
    </source>
</evidence>
<dbReference type="EMBL" id="JABSOD010000004">
    <property type="protein sequence ID" value="NRQ41920.1"/>
    <property type="molecule type" value="Genomic_DNA"/>
</dbReference>
<keyword evidence="10 13" id="KW-0067">ATP-binding</keyword>
<keyword evidence="8 13" id="KW-0547">Nucleotide-binding</keyword>
<feature type="transmembrane region" description="Helical" evidence="14">
    <location>
        <begin position="14"/>
        <end position="35"/>
    </location>
</feature>
<dbReference type="GO" id="GO:0009245">
    <property type="term" value="P:lipid A biosynthetic process"/>
    <property type="evidence" value="ECO:0007669"/>
    <property type="project" value="UniProtKB-UniRule"/>
</dbReference>
<dbReference type="GO" id="GO:0005524">
    <property type="term" value="F:ATP binding"/>
    <property type="evidence" value="ECO:0007669"/>
    <property type="project" value="UniProtKB-UniRule"/>
</dbReference>
<dbReference type="PANTHER" id="PTHR42724">
    <property type="entry name" value="TETRAACYLDISACCHARIDE 4'-KINASE"/>
    <property type="match status" value="1"/>
</dbReference>
<name>A0A7Y5AP23_9GAMM</name>
<evidence type="ECO:0000256" key="5">
    <source>
        <dbReference type="ARBA" id="ARBA00022516"/>
    </source>
</evidence>
<dbReference type="RefSeq" id="WP_173500168.1">
    <property type="nucleotide sequence ID" value="NZ_JABSOD010000004.1"/>
</dbReference>
<evidence type="ECO:0000256" key="3">
    <source>
        <dbReference type="ARBA" id="ARBA00012071"/>
    </source>
</evidence>
<comment type="function">
    <text evidence="1 13">Transfers the gamma-phosphate of ATP to the 4'-position of a tetraacyldisaccharide 1-phosphate intermediate (termed DS-1-P) to form tetraacyldisaccharide 1,4'-bis-phosphate (lipid IVA).</text>
</comment>
<evidence type="ECO:0000256" key="7">
    <source>
        <dbReference type="ARBA" id="ARBA00022679"/>
    </source>
</evidence>
<comment type="caution">
    <text evidence="15">The sequence shown here is derived from an EMBL/GenBank/DDBJ whole genome shotgun (WGS) entry which is preliminary data.</text>
</comment>
<dbReference type="AlphaFoldDB" id="A0A7Y5AP23"/>
<keyword evidence="5 13" id="KW-0444">Lipid biosynthesis</keyword>
<dbReference type="NCBIfam" id="TIGR00682">
    <property type="entry name" value="lpxK"/>
    <property type="match status" value="1"/>
</dbReference>
<keyword evidence="7 13" id="KW-0808">Transferase</keyword>
<dbReference type="EC" id="2.7.1.130" evidence="3 13"/>
<evidence type="ECO:0000256" key="4">
    <source>
        <dbReference type="ARBA" id="ARBA00016436"/>
    </source>
</evidence>
<dbReference type="GO" id="GO:0005886">
    <property type="term" value="C:plasma membrane"/>
    <property type="evidence" value="ECO:0007669"/>
    <property type="project" value="TreeGrafter"/>
</dbReference>
<gene>
    <name evidence="13" type="primary">lpxK</name>
    <name evidence="15" type="ORF">HRH59_04940</name>
</gene>
<dbReference type="HAMAP" id="MF_00409">
    <property type="entry name" value="LpxK"/>
    <property type="match status" value="1"/>
</dbReference>
<comment type="catalytic activity">
    <reaction evidence="13">
        <text>a lipid A disaccharide + ATP = a lipid IVA + ADP + H(+)</text>
        <dbReference type="Rhea" id="RHEA:67840"/>
        <dbReference type="ChEBI" id="CHEBI:15378"/>
        <dbReference type="ChEBI" id="CHEBI:30616"/>
        <dbReference type="ChEBI" id="CHEBI:176343"/>
        <dbReference type="ChEBI" id="CHEBI:176425"/>
        <dbReference type="ChEBI" id="CHEBI:456216"/>
        <dbReference type="EC" id="2.7.1.130"/>
    </reaction>
</comment>
<evidence type="ECO:0000256" key="12">
    <source>
        <dbReference type="ARBA" id="ARBA00029757"/>
    </source>
</evidence>
<comment type="similarity">
    <text evidence="13">Belongs to the LpxK family.</text>
</comment>
<evidence type="ECO:0000256" key="10">
    <source>
        <dbReference type="ARBA" id="ARBA00022840"/>
    </source>
</evidence>
<keyword evidence="14" id="KW-0812">Transmembrane</keyword>
<keyword evidence="14" id="KW-1133">Transmembrane helix</keyword>
<keyword evidence="16" id="KW-1185">Reference proteome</keyword>
<sequence length="324" mass="35133">MSFTERLWYQGHKAYWLLLPLAWLYGVITVLRRLLYRLKLKPQYKLPVPVIVVGNISIGGTGKTPFTLLLCQRLQALGWTPGIVSRGYGASITAPLLVKPDATAADVGDEPLLLAQRSGCPVVVCPDRVAAAKYLLANTKADIIVSDDGLQHYRLARDIEIVLVDGSRGLGNGHLLPAGPLREGAWRLAQVDLVIANSQPFSAADGMMTLQPSAAKQLIGDALLPPCAVSLVAGIGNPARFERTVLAAGFTISQRHYFADHHKFSVTDFNDISGPVLMTEKDAVKCRAFAGKEWFSLGVDAQLDEQLTTKITTILTNLRSSYGT</sequence>
<evidence type="ECO:0000313" key="16">
    <source>
        <dbReference type="Proteomes" id="UP000523161"/>
    </source>
</evidence>
<keyword evidence="6 13" id="KW-0441">Lipid A biosynthesis</keyword>
<reference evidence="15 16" key="1">
    <citation type="submission" date="2020-06" db="EMBL/GenBank/DDBJ databases">
        <title>Rheinheimera sp. nov., a marine bacterium isolated from coastal.</title>
        <authorList>
            <person name="Yu Q."/>
            <person name="Qi Y."/>
            <person name="Pu J."/>
        </authorList>
    </citation>
    <scope>NUCLEOTIDE SEQUENCE [LARGE SCALE GENOMIC DNA]</scope>
    <source>
        <strain evidence="15 16">YQF-2</strain>
    </source>
</reference>
<dbReference type="InterPro" id="IPR003758">
    <property type="entry name" value="LpxK"/>
</dbReference>
<dbReference type="InterPro" id="IPR027417">
    <property type="entry name" value="P-loop_NTPase"/>
</dbReference>
<evidence type="ECO:0000313" key="15">
    <source>
        <dbReference type="EMBL" id="NRQ41920.1"/>
    </source>
</evidence>
<dbReference type="GO" id="GO:0009029">
    <property type="term" value="F:lipid-A 4'-kinase activity"/>
    <property type="evidence" value="ECO:0007669"/>
    <property type="project" value="UniProtKB-UniRule"/>
</dbReference>
<dbReference type="UniPathway" id="UPA00359">
    <property type="reaction ID" value="UER00482"/>
</dbReference>
<dbReference type="Proteomes" id="UP000523161">
    <property type="component" value="Unassembled WGS sequence"/>
</dbReference>
<protein>
    <recommendedName>
        <fullName evidence="4 13">Tetraacyldisaccharide 4'-kinase</fullName>
        <ecNumber evidence="3 13">2.7.1.130</ecNumber>
    </recommendedName>
    <alternativeName>
        <fullName evidence="12 13">Lipid A 4'-kinase</fullName>
    </alternativeName>
</protein>
<evidence type="ECO:0000256" key="6">
    <source>
        <dbReference type="ARBA" id="ARBA00022556"/>
    </source>
</evidence>
<evidence type="ECO:0000256" key="9">
    <source>
        <dbReference type="ARBA" id="ARBA00022777"/>
    </source>
</evidence>
<evidence type="ECO:0000256" key="14">
    <source>
        <dbReference type="SAM" id="Phobius"/>
    </source>
</evidence>
<comment type="pathway">
    <text evidence="2 13">Glycolipid biosynthesis; lipid IV(A) biosynthesis; lipid IV(A) from (3R)-3-hydroxytetradecanoyl-[acyl-carrier-protein] and UDP-N-acetyl-alpha-D-glucosamine: step 6/6.</text>
</comment>
<evidence type="ECO:0000256" key="1">
    <source>
        <dbReference type="ARBA" id="ARBA00002274"/>
    </source>
</evidence>
<evidence type="ECO:0000256" key="13">
    <source>
        <dbReference type="HAMAP-Rule" id="MF_00409"/>
    </source>
</evidence>
<organism evidence="15 16">
    <name type="scientific">Rheinheimera lutimaris</name>
    <dbReference type="NCBI Taxonomy" id="2740584"/>
    <lineage>
        <taxon>Bacteria</taxon>
        <taxon>Pseudomonadati</taxon>
        <taxon>Pseudomonadota</taxon>
        <taxon>Gammaproteobacteria</taxon>
        <taxon>Chromatiales</taxon>
        <taxon>Chromatiaceae</taxon>
        <taxon>Rheinheimera</taxon>
    </lineage>
</organism>
<evidence type="ECO:0000256" key="11">
    <source>
        <dbReference type="ARBA" id="ARBA00023098"/>
    </source>
</evidence>
<dbReference type="Pfam" id="PF02606">
    <property type="entry name" value="LpxK"/>
    <property type="match status" value="1"/>
</dbReference>
<dbReference type="PANTHER" id="PTHR42724:SF1">
    <property type="entry name" value="TETRAACYLDISACCHARIDE 4'-KINASE, MITOCHONDRIAL-RELATED"/>
    <property type="match status" value="1"/>
</dbReference>
<feature type="binding site" evidence="13">
    <location>
        <begin position="57"/>
        <end position="64"/>
    </location>
    <ligand>
        <name>ATP</name>
        <dbReference type="ChEBI" id="CHEBI:30616"/>
    </ligand>
</feature>